<proteinExistence type="inferred from homology"/>
<comment type="subcellular location">
    <subcellularLocation>
        <location evidence="1">Cell membrane</location>
        <topology evidence="1">Multi-pass membrane protein</topology>
    </subcellularLocation>
</comment>
<reference evidence="9 10" key="1">
    <citation type="submission" date="2016-10" db="EMBL/GenBank/DDBJ databases">
        <authorList>
            <person name="de Groot N.N."/>
        </authorList>
    </citation>
    <scope>NUCLEOTIDE SEQUENCE [LARGE SCALE GENOMIC DNA]</scope>
    <source>
        <strain evidence="9 10">A52C2</strain>
    </source>
</reference>
<feature type="transmembrane region" description="Helical" evidence="8">
    <location>
        <begin position="152"/>
        <end position="170"/>
    </location>
</feature>
<evidence type="ECO:0000256" key="2">
    <source>
        <dbReference type="ARBA" id="ARBA00007935"/>
    </source>
</evidence>
<comment type="similarity">
    <text evidence="2">Belongs to the binding-protein-dependent transport system permease family. FecCD subfamily.</text>
</comment>
<organism evidence="9 10">
    <name type="scientific">Faunimonas pinastri</name>
    <dbReference type="NCBI Taxonomy" id="1855383"/>
    <lineage>
        <taxon>Bacteria</taxon>
        <taxon>Pseudomonadati</taxon>
        <taxon>Pseudomonadota</taxon>
        <taxon>Alphaproteobacteria</taxon>
        <taxon>Hyphomicrobiales</taxon>
        <taxon>Afifellaceae</taxon>
        <taxon>Faunimonas</taxon>
    </lineage>
</organism>
<dbReference type="FunFam" id="1.10.3470.10:FF:000001">
    <property type="entry name" value="Vitamin B12 ABC transporter permease BtuC"/>
    <property type="match status" value="1"/>
</dbReference>
<dbReference type="EMBL" id="FOFG01000012">
    <property type="protein sequence ID" value="SER16862.1"/>
    <property type="molecule type" value="Genomic_DNA"/>
</dbReference>
<sequence length="371" mass="37609">MMAEGFLPLPFRRGEGAAEVIAGDRAPLGRLVAGLLVLILIATILISVATGPTGFLPGRAITLPLARLAGVTDALAARDWLILYEIRLPRAVLGGLIGGVLAISGCVMQGLFRNPLADPGLVGVSSGAGLAAVAVIVLGDALFGGLDLPVGLLLPVGAFVGALGTTLLLYRIATRDGQTSIAMMLLAGIAIAALSGALTGLLVLASDDRQLRDVTFWTMGSLGGASWTAVAAMLPFALATFAILPAIARGLDAMLLGESEAQHLGFSVQRLKRIAIFAVAASVGGAVALAGPIGFIGILAPHLLRLVIGPRHALLLPASGLLGAVLLIGADTICRTVIAPAELPIGIVTALIGAPFFLWLLLGRRSLLAAA</sequence>
<dbReference type="PANTHER" id="PTHR30472">
    <property type="entry name" value="FERRIC ENTEROBACTIN TRANSPORT SYSTEM PERMEASE PROTEIN"/>
    <property type="match status" value="1"/>
</dbReference>
<gene>
    <name evidence="9" type="ORF">SAMN05216548_11279</name>
</gene>
<feature type="transmembrane region" description="Helical" evidence="8">
    <location>
        <begin position="312"/>
        <end position="330"/>
    </location>
</feature>
<dbReference type="PANTHER" id="PTHR30472:SF25">
    <property type="entry name" value="ABC TRANSPORTER PERMEASE PROTEIN MJ0876-RELATED"/>
    <property type="match status" value="1"/>
</dbReference>
<dbReference type="InterPro" id="IPR037294">
    <property type="entry name" value="ABC_BtuC-like"/>
</dbReference>
<feature type="transmembrane region" description="Helical" evidence="8">
    <location>
        <begin position="274"/>
        <end position="300"/>
    </location>
</feature>
<evidence type="ECO:0000256" key="1">
    <source>
        <dbReference type="ARBA" id="ARBA00004651"/>
    </source>
</evidence>
<feature type="transmembrane region" description="Helical" evidence="8">
    <location>
        <begin position="31"/>
        <end position="49"/>
    </location>
</feature>
<evidence type="ECO:0000313" key="10">
    <source>
        <dbReference type="Proteomes" id="UP000199647"/>
    </source>
</evidence>
<evidence type="ECO:0000256" key="5">
    <source>
        <dbReference type="ARBA" id="ARBA00022692"/>
    </source>
</evidence>
<evidence type="ECO:0000256" key="4">
    <source>
        <dbReference type="ARBA" id="ARBA00022475"/>
    </source>
</evidence>
<accession>A0A1H9LZM3</accession>
<evidence type="ECO:0000256" key="8">
    <source>
        <dbReference type="SAM" id="Phobius"/>
    </source>
</evidence>
<evidence type="ECO:0000256" key="6">
    <source>
        <dbReference type="ARBA" id="ARBA00022989"/>
    </source>
</evidence>
<keyword evidence="3" id="KW-0813">Transport</keyword>
<dbReference type="STRING" id="1855383.SAMN05216548_11279"/>
<evidence type="ECO:0000256" key="3">
    <source>
        <dbReference type="ARBA" id="ARBA00022448"/>
    </source>
</evidence>
<dbReference type="Proteomes" id="UP000199647">
    <property type="component" value="Unassembled WGS sequence"/>
</dbReference>
<evidence type="ECO:0000256" key="7">
    <source>
        <dbReference type="ARBA" id="ARBA00023136"/>
    </source>
</evidence>
<dbReference type="GO" id="GO:0022857">
    <property type="term" value="F:transmembrane transporter activity"/>
    <property type="evidence" value="ECO:0007669"/>
    <property type="project" value="InterPro"/>
</dbReference>
<dbReference type="InterPro" id="IPR000522">
    <property type="entry name" value="ABC_transptr_permease_BtuC"/>
</dbReference>
<dbReference type="Gene3D" id="1.10.3470.10">
    <property type="entry name" value="ABC transporter involved in vitamin B12 uptake, BtuC"/>
    <property type="match status" value="1"/>
</dbReference>
<keyword evidence="4" id="KW-1003">Cell membrane</keyword>
<keyword evidence="7 8" id="KW-0472">Membrane</keyword>
<keyword evidence="6 8" id="KW-1133">Transmembrane helix</keyword>
<feature type="transmembrane region" description="Helical" evidence="8">
    <location>
        <begin position="342"/>
        <end position="362"/>
    </location>
</feature>
<dbReference type="Pfam" id="PF01032">
    <property type="entry name" value="FecCD"/>
    <property type="match status" value="1"/>
</dbReference>
<evidence type="ECO:0000313" key="9">
    <source>
        <dbReference type="EMBL" id="SER16862.1"/>
    </source>
</evidence>
<name>A0A1H9LZM3_9HYPH</name>
<dbReference type="AlphaFoldDB" id="A0A1H9LZM3"/>
<feature type="transmembrane region" description="Helical" evidence="8">
    <location>
        <begin position="124"/>
        <end position="146"/>
    </location>
</feature>
<feature type="transmembrane region" description="Helical" evidence="8">
    <location>
        <begin position="91"/>
        <end position="112"/>
    </location>
</feature>
<protein>
    <submittedName>
        <fullName evidence="9">Iron complex transport system permease protein</fullName>
    </submittedName>
</protein>
<keyword evidence="10" id="KW-1185">Reference proteome</keyword>
<feature type="transmembrane region" description="Helical" evidence="8">
    <location>
        <begin position="182"/>
        <end position="205"/>
    </location>
</feature>
<dbReference type="GO" id="GO:0033214">
    <property type="term" value="P:siderophore-iron import into cell"/>
    <property type="evidence" value="ECO:0007669"/>
    <property type="project" value="TreeGrafter"/>
</dbReference>
<keyword evidence="5 8" id="KW-0812">Transmembrane</keyword>
<dbReference type="SUPFAM" id="SSF81345">
    <property type="entry name" value="ABC transporter involved in vitamin B12 uptake, BtuC"/>
    <property type="match status" value="1"/>
</dbReference>
<dbReference type="CDD" id="cd06550">
    <property type="entry name" value="TM_ABC_iron-siderophores_like"/>
    <property type="match status" value="1"/>
</dbReference>
<dbReference type="GO" id="GO:0005886">
    <property type="term" value="C:plasma membrane"/>
    <property type="evidence" value="ECO:0007669"/>
    <property type="project" value="UniProtKB-SubCell"/>
</dbReference>
<dbReference type="OrthoDB" id="9811975at2"/>
<feature type="transmembrane region" description="Helical" evidence="8">
    <location>
        <begin position="225"/>
        <end position="247"/>
    </location>
</feature>